<organism evidence="2 3">
    <name type="scientific">Pseudohalocynthiibacter aestuariivivens</name>
    <dbReference type="NCBI Taxonomy" id="1591409"/>
    <lineage>
        <taxon>Bacteria</taxon>
        <taxon>Pseudomonadati</taxon>
        <taxon>Pseudomonadota</taxon>
        <taxon>Alphaproteobacteria</taxon>
        <taxon>Rhodobacterales</taxon>
        <taxon>Paracoccaceae</taxon>
        <taxon>Pseudohalocynthiibacter</taxon>
    </lineage>
</organism>
<feature type="transmembrane region" description="Helical" evidence="1">
    <location>
        <begin position="34"/>
        <end position="57"/>
    </location>
</feature>
<protein>
    <submittedName>
        <fullName evidence="2">Uncharacterized protein</fullName>
    </submittedName>
</protein>
<keyword evidence="1" id="KW-0472">Membrane</keyword>
<evidence type="ECO:0000313" key="2">
    <source>
        <dbReference type="EMBL" id="MFB9233387.1"/>
    </source>
</evidence>
<evidence type="ECO:0000313" key="3">
    <source>
        <dbReference type="Proteomes" id="UP001589683"/>
    </source>
</evidence>
<gene>
    <name evidence="2" type="ORF">ACFFUT_16465</name>
</gene>
<accession>A0ABV5JIU5</accession>
<feature type="transmembrane region" description="Helical" evidence="1">
    <location>
        <begin position="7"/>
        <end position="28"/>
    </location>
</feature>
<evidence type="ECO:0000256" key="1">
    <source>
        <dbReference type="SAM" id="Phobius"/>
    </source>
</evidence>
<keyword evidence="1" id="KW-1133">Transmembrane helix</keyword>
<comment type="caution">
    <text evidence="2">The sequence shown here is derived from an EMBL/GenBank/DDBJ whole genome shotgun (WGS) entry which is preliminary data.</text>
</comment>
<proteinExistence type="predicted"/>
<dbReference type="EMBL" id="JBHMEA010000049">
    <property type="protein sequence ID" value="MFB9233387.1"/>
    <property type="molecule type" value="Genomic_DNA"/>
</dbReference>
<keyword evidence="1" id="KW-0812">Transmembrane</keyword>
<sequence length="64" mass="7023">MSNGTKLFVGLFGTALMFTFIIGLAHSISTGFAGFWGGLPFTVIVIAVLSMALYDFWDECVRRK</sequence>
<name>A0ABV5JIU5_9RHOB</name>
<reference evidence="2 3" key="1">
    <citation type="submission" date="2024-09" db="EMBL/GenBank/DDBJ databases">
        <authorList>
            <person name="Sun Q."/>
            <person name="Mori K."/>
        </authorList>
    </citation>
    <scope>NUCLEOTIDE SEQUENCE [LARGE SCALE GENOMIC DNA]</scope>
    <source>
        <strain evidence="2 3">CECT 8726</strain>
    </source>
</reference>
<dbReference type="Proteomes" id="UP001589683">
    <property type="component" value="Unassembled WGS sequence"/>
</dbReference>
<keyword evidence="3" id="KW-1185">Reference proteome</keyword>
<dbReference type="RefSeq" id="WP_213888306.1">
    <property type="nucleotide sequence ID" value="NZ_JAGFNU010000003.1"/>
</dbReference>